<dbReference type="InterPro" id="IPR013762">
    <property type="entry name" value="Integrase-like_cat_sf"/>
</dbReference>
<dbReference type="InterPro" id="IPR002104">
    <property type="entry name" value="Integrase_catalytic"/>
</dbReference>
<dbReference type="Pfam" id="PF00589">
    <property type="entry name" value="Phage_integrase"/>
    <property type="match status" value="1"/>
</dbReference>
<dbReference type="InterPro" id="IPR044068">
    <property type="entry name" value="CB"/>
</dbReference>
<feature type="domain" description="Core-binding (CB)" evidence="6">
    <location>
        <begin position="69"/>
        <end position="155"/>
    </location>
</feature>
<comment type="caution">
    <text evidence="7">The sequence shown here is derived from an EMBL/GenBank/DDBJ whole genome shotgun (WGS) entry which is preliminary data.</text>
</comment>
<dbReference type="PANTHER" id="PTHR30349">
    <property type="entry name" value="PHAGE INTEGRASE-RELATED"/>
    <property type="match status" value="1"/>
</dbReference>
<evidence type="ECO:0000256" key="4">
    <source>
        <dbReference type="PROSITE-ProRule" id="PRU01248"/>
    </source>
</evidence>
<evidence type="ECO:0000259" key="5">
    <source>
        <dbReference type="PROSITE" id="PS51898"/>
    </source>
</evidence>
<dbReference type="PROSITE" id="PS51898">
    <property type="entry name" value="TYR_RECOMBINASE"/>
    <property type="match status" value="1"/>
</dbReference>
<dbReference type="AlphaFoldDB" id="A0A0D8IUI3"/>
<keyword evidence="2 4" id="KW-0238">DNA-binding</keyword>
<dbReference type="InterPro" id="IPR011010">
    <property type="entry name" value="DNA_brk_join_enz"/>
</dbReference>
<keyword evidence="3" id="KW-0233">DNA recombination</keyword>
<evidence type="ECO:0000256" key="2">
    <source>
        <dbReference type="ARBA" id="ARBA00023125"/>
    </source>
</evidence>
<dbReference type="SUPFAM" id="SSF56349">
    <property type="entry name" value="DNA breaking-rejoining enzymes"/>
    <property type="match status" value="1"/>
</dbReference>
<evidence type="ECO:0000313" key="8">
    <source>
        <dbReference type="Proteomes" id="UP000032483"/>
    </source>
</evidence>
<feature type="domain" description="Tyr recombinase" evidence="5">
    <location>
        <begin position="176"/>
        <end position="371"/>
    </location>
</feature>
<organism evidence="7 8">
    <name type="scientific">Ruthenibacterium lactatiformans</name>
    <dbReference type="NCBI Taxonomy" id="1550024"/>
    <lineage>
        <taxon>Bacteria</taxon>
        <taxon>Bacillati</taxon>
        <taxon>Bacillota</taxon>
        <taxon>Clostridia</taxon>
        <taxon>Eubacteriales</taxon>
        <taxon>Oscillospiraceae</taxon>
        <taxon>Ruthenibacterium</taxon>
    </lineage>
</organism>
<reference evidence="7" key="1">
    <citation type="submission" date="2015-02" db="EMBL/GenBank/DDBJ databases">
        <title>A novel member of the family Ruminococcaceae isolated from human feces.</title>
        <authorList>
            <person name="Shkoporov A.N."/>
            <person name="Chaplin A.V."/>
            <person name="Motuzova O.V."/>
            <person name="Kafarskaia L.I."/>
            <person name="Khokhlova E.V."/>
            <person name="Efimov B.A."/>
        </authorList>
    </citation>
    <scope>NUCLEOTIDE SEQUENCE [LARGE SCALE GENOMIC DNA]</scope>
    <source>
        <strain evidence="7">585-1</strain>
    </source>
</reference>
<protein>
    <recommendedName>
        <fullName evidence="9">Site-specific integrase</fullName>
    </recommendedName>
</protein>
<evidence type="ECO:0000259" key="6">
    <source>
        <dbReference type="PROSITE" id="PS51900"/>
    </source>
</evidence>
<dbReference type="PROSITE" id="PS51900">
    <property type="entry name" value="CB"/>
    <property type="match status" value="1"/>
</dbReference>
<evidence type="ECO:0000256" key="3">
    <source>
        <dbReference type="ARBA" id="ARBA00023172"/>
    </source>
</evidence>
<keyword evidence="8" id="KW-1185">Reference proteome</keyword>
<dbReference type="GO" id="GO:0003677">
    <property type="term" value="F:DNA binding"/>
    <property type="evidence" value="ECO:0007669"/>
    <property type="project" value="UniProtKB-UniRule"/>
</dbReference>
<dbReference type="GeneID" id="42858760"/>
<dbReference type="InterPro" id="IPR050090">
    <property type="entry name" value="Tyrosine_recombinase_XerCD"/>
</dbReference>
<dbReference type="InterPro" id="IPR010998">
    <property type="entry name" value="Integrase_recombinase_N"/>
</dbReference>
<dbReference type="RefSeq" id="WP_050006792.1">
    <property type="nucleotide sequence ID" value="NZ_CATXDA010000146.1"/>
</dbReference>
<comment type="similarity">
    <text evidence="1">Belongs to the 'phage' integrase family.</text>
</comment>
<evidence type="ECO:0008006" key="9">
    <source>
        <dbReference type="Google" id="ProtNLM"/>
    </source>
</evidence>
<dbReference type="CDD" id="cd01189">
    <property type="entry name" value="INT_ICEBs1_C_like"/>
    <property type="match status" value="1"/>
</dbReference>
<proteinExistence type="inferred from homology"/>
<evidence type="ECO:0000256" key="1">
    <source>
        <dbReference type="ARBA" id="ARBA00008857"/>
    </source>
</evidence>
<dbReference type="GO" id="GO:0015074">
    <property type="term" value="P:DNA integration"/>
    <property type="evidence" value="ECO:0007669"/>
    <property type="project" value="InterPro"/>
</dbReference>
<dbReference type="PANTHER" id="PTHR30349:SF64">
    <property type="entry name" value="PROPHAGE INTEGRASE INTD-RELATED"/>
    <property type="match status" value="1"/>
</dbReference>
<gene>
    <name evidence="7" type="ORF">TQ39_19770</name>
</gene>
<dbReference type="Proteomes" id="UP000032483">
    <property type="component" value="Unassembled WGS sequence"/>
</dbReference>
<accession>A0A0D8IUI3</accession>
<dbReference type="EMBL" id="JXXK01000078">
    <property type="protein sequence ID" value="KJF38154.1"/>
    <property type="molecule type" value="Genomic_DNA"/>
</dbReference>
<evidence type="ECO:0000313" key="7">
    <source>
        <dbReference type="EMBL" id="KJF38154.1"/>
    </source>
</evidence>
<dbReference type="GO" id="GO:0006310">
    <property type="term" value="P:DNA recombination"/>
    <property type="evidence" value="ECO:0007669"/>
    <property type="project" value="UniProtKB-KW"/>
</dbReference>
<name>A0A0D8IUI3_9FIRM</name>
<dbReference type="Gene3D" id="1.10.150.130">
    <property type="match status" value="1"/>
</dbReference>
<dbReference type="Gene3D" id="1.10.443.10">
    <property type="entry name" value="Intergrase catalytic core"/>
    <property type="match status" value="1"/>
</dbReference>
<sequence length="379" mass="43806">MASLKQLDERRYKITVSNGYRPDGRKVCKARTLHVPKRIPRRSVLQYVMHAAEELEKEFKYGYAEDGEKTFEAYARGWLERQTHYAPSTLAGYRQMLERVYGEIGQIRLKELRPITIEYLLERLRKQPGPSGRQLGEATVQKYWGVVSVVLNDAKRNQIIAYNPAQCIGKPEAKYREQKIPTDKEAKRFLGLLEQAPVLYRSYFTLMMLTGMRRGELCALRWKDIRRECIVVSRSRGRVRGAGLLEGPTKNRKPRLIAVSRTMSGVLDALRQWHLETQGEIIEDALLFVNENGSAPDPATFTHWLRRFYDRNGFSREFHVHTLRHYAITTMLAEGISKQTVAEIAGHASTDFLERTYCHPQMESRMLAAERLSNVLFPS</sequence>